<evidence type="ECO:0000313" key="2">
    <source>
        <dbReference type="EMBL" id="CBJ32641.1"/>
    </source>
</evidence>
<reference evidence="2 3" key="1">
    <citation type="journal article" date="2010" name="Nature">
        <title>The Ectocarpus genome and the independent evolution of multicellularity in brown algae.</title>
        <authorList>
            <person name="Cock J.M."/>
            <person name="Sterck L."/>
            <person name="Rouze P."/>
            <person name="Scornet D."/>
            <person name="Allen A.E."/>
            <person name="Amoutzias G."/>
            <person name="Anthouard V."/>
            <person name="Artiguenave F."/>
            <person name="Aury J.M."/>
            <person name="Badger J.H."/>
            <person name="Beszteri B."/>
            <person name="Billiau K."/>
            <person name="Bonnet E."/>
            <person name="Bothwell J.H."/>
            <person name="Bowler C."/>
            <person name="Boyen C."/>
            <person name="Brownlee C."/>
            <person name="Carrano C.J."/>
            <person name="Charrier B."/>
            <person name="Cho G.Y."/>
            <person name="Coelho S.M."/>
            <person name="Collen J."/>
            <person name="Corre E."/>
            <person name="Da Silva C."/>
            <person name="Delage L."/>
            <person name="Delaroque N."/>
            <person name="Dittami S.M."/>
            <person name="Doulbeau S."/>
            <person name="Elias M."/>
            <person name="Farnham G."/>
            <person name="Gachon C.M."/>
            <person name="Gschloessl B."/>
            <person name="Heesch S."/>
            <person name="Jabbari K."/>
            <person name="Jubin C."/>
            <person name="Kawai H."/>
            <person name="Kimura K."/>
            <person name="Kloareg B."/>
            <person name="Kupper F.C."/>
            <person name="Lang D."/>
            <person name="Le Bail A."/>
            <person name="Leblanc C."/>
            <person name="Lerouge P."/>
            <person name="Lohr M."/>
            <person name="Lopez P.J."/>
            <person name="Martens C."/>
            <person name="Maumus F."/>
            <person name="Michel G."/>
            <person name="Miranda-Saavedra D."/>
            <person name="Morales J."/>
            <person name="Moreau H."/>
            <person name="Motomura T."/>
            <person name="Nagasato C."/>
            <person name="Napoli C.A."/>
            <person name="Nelson D.R."/>
            <person name="Nyvall-Collen P."/>
            <person name="Peters A.F."/>
            <person name="Pommier C."/>
            <person name="Potin P."/>
            <person name="Poulain J."/>
            <person name="Quesneville H."/>
            <person name="Read B."/>
            <person name="Rensing S.A."/>
            <person name="Ritter A."/>
            <person name="Rousvoal S."/>
            <person name="Samanta M."/>
            <person name="Samson G."/>
            <person name="Schroeder D.C."/>
            <person name="Segurens B."/>
            <person name="Strittmatter M."/>
            <person name="Tonon T."/>
            <person name="Tregear J.W."/>
            <person name="Valentin K."/>
            <person name="von Dassow P."/>
            <person name="Yamagishi T."/>
            <person name="Van de Peer Y."/>
            <person name="Wincker P."/>
        </authorList>
    </citation>
    <scope>NUCLEOTIDE SEQUENCE [LARGE SCALE GENOMIC DNA]</scope>
    <source>
        <strain evidence="3">Ec32 / CCAP1310/4</strain>
    </source>
</reference>
<proteinExistence type="predicted"/>
<feature type="region of interest" description="Disordered" evidence="1">
    <location>
        <begin position="1"/>
        <end position="56"/>
    </location>
</feature>
<feature type="compositionally biased region" description="Basic residues" evidence="1">
    <location>
        <begin position="33"/>
        <end position="48"/>
    </location>
</feature>
<dbReference type="InParanoid" id="D7FZ24"/>
<feature type="compositionally biased region" description="Basic and acidic residues" evidence="1">
    <location>
        <begin position="1"/>
        <end position="13"/>
    </location>
</feature>
<dbReference type="AlphaFoldDB" id="D7FZ24"/>
<evidence type="ECO:0000256" key="1">
    <source>
        <dbReference type="SAM" id="MobiDB-lite"/>
    </source>
</evidence>
<protein>
    <submittedName>
        <fullName evidence="2">Uncharacterized protein</fullName>
    </submittedName>
</protein>
<gene>
    <name evidence="2" type="ORF">Esi_0352_0002</name>
</gene>
<dbReference type="Proteomes" id="UP000002630">
    <property type="component" value="Unassembled WGS sequence"/>
</dbReference>
<sequence>MRARASGRERSAEKYTSVLLHTQQLSPPVGHERSRRQGGGHRQGRRRVDRWSRCGQ</sequence>
<evidence type="ECO:0000313" key="3">
    <source>
        <dbReference type="Proteomes" id="UP000002630"/>
    </source>
</evidence>
<dbReference type="EMBL" id="FN649760">
    <property type="protein sequence ID" value="CBJ32641.1"/>
    <property type="molecule type" value="Genomic_DNA"/>
</dbReference>
<accession>D7FZ24</accession>
<organism evidence="2 3">
    <name type="scientific">Ectocarpus siliculosus</name>
    <name type="common">Brown alga</name>
    <name type="synonym">Conferva siliculosa</name>
    <dbReference type="NCBI Taxonomy" id="2880"/>
    <lineage>
        <taxon>Eukaryota</taxon>
        <taxon>Sar</taxon>
        <taxon>Stramenopiles</taxon>
        <taxon>Ochrophyta</taxon>
        <taxon>PX clade</taxon>
        <taxon>Phaeophyceae</taxon>
        <taxon>Ectocarpales</taxon>
        <taxon>Ectocarpaceae</taxon>
        <taxon>Ectocarpus</taxon>
    </lineage>
</organism>
<keyword evidence="3" id="KW-1185">Reference proteome</keyword>
<name>D7FZ24_ECTSI</name>